<evidence type="ECO:0008006" key="3">
    <source>
        <dbReference type="Google" id="ProtNLM"/>
    </source>
</evidence>
<gene>
    <name evidence="1" type="ORF">GCM10023203_31260</name>
</gene>
<keyword evidence="2" id="KW-1185">Reference proteome</keyword>
<evidence type="ECO:0000313" key="1">
    <source>
        <dbReference type="EMBL" id="GAA4878501.1"/>
    </source>
</evidence>
<dbReference type="Proteomes" id="UP001500457">
    <property type="component" value="Unassembled WGS sequence"/>
</dbReference>
<dbReference type="RefSeq" id="WP_274232289.1">
    <property type="nucleotide sequence ID" value="NZ_BAABHQ010000008.1"/>
</dbReference>
<sequence length="250" mass="24934">MARELRIPSNLITDAFNAMSGDPQTAIRAAQNFKSKKAWVAWQASQAGAAGGAAAAVPGLHLPALAADLAFLMYKMSFCSWGIGQIYGCKVEGKYDFAVILALWAGSLTENELPEAIGAGVAVGALAVPLAVGISQYGVAGVAGKLAGTGASVAASAGVTKLGLKSAAKSAGTVAGGLAGNATTKLVEKAATKLGPKIAAKLTSKSVAGFLPFAGPVFGAGINAYFVRSISKAASAYYLEKKALVGAVPS</sequence>
<accession>A0ABP9EGK9</accession>
<comment type="caution">
    <text evidence="1">The sequence shown here is derived from an EMBL/GenBank/DDBJ whole genome shotgun (WGS) entry which is preliminary data.</text>
</comment>
<organism evidence="1 2">
    <name type="scientific">Actinomycetospora straminea</name>
    <dbReference type="NCBI Taxonomy" id="663607"/>
    <lineage>
        <taxon>Bacteria</taxon>
        <taxon>Bacillati</taxon>
        <taxon>Actinomycetota</taxon>
        <taxon>Actinomycetes</taxon>
        <taxon>Pseudonocardiales</taxon>
        <taxon>Pseudonocardiaceae</taxon>
        <taxon>Actinomycetospora</taxon>
    </lineage>
</organism>
<dbReference type="EMBL" id="BAABHQ010000008">
    <property type="protein sequence ID" value="GAA4878501.1"/>
    <property type="molecule type" value="Genomic_DNA"/>
</dbReference>
<name>A0ABP9EGK9_9PSEU</name>
<reference evidence="2" key="1">
    <citation type="journal article" date="2019" name="Int. J. Syst. Evol. Microbiol.">
        <title>The Global Catalogue of Microorganisms (GCM) 10K type strain sequencing project: providing services to taxonomists for standard genome sequencing and annotation.</title>
        <authorList>
            <consortium name="The Broad Institute Genomics Platform"/>
            <consortium name="The Broad Institute Genome Sequencing Center for Infectious Disease"/>
            <person name="Wu L."/>
            <person name="Ma J."/>
        </authorList>
    </citation>
    <scope>NUCLEOTIDE SEQUENCE [LARGE SCALE GENOMIC DNA]</scope>
    <source>
        <strain evidence="2">JCM 17983</strain>
    </source>
</reference>
<proteinExistence type="predicted"/>
<protein>
    <recommendedName>
        <fullName evidence="3">PPE family protein</fullName>
    </recommendedName>
</protein>
<evidence type="ECO:0000313" key="2">
    <source>
        <dbReference type="Proteomes" id="UP001500457"/>
    </source>
</evidence>